<gene>
    <name evidence="1" type="ordered locus">Dalk_4613</name>
</gene>
<dbReference type="HOGENOM" id="CLU_2522084_0_0_7"/>
<dbReference type="EMBL" id="CP001322">
    <property type="protein sequence ID" value="ACL06291.1"/>
    <property type="molecule type" value="Genomic_DNA"/>
</dbReference>
<evidence type="ECO:0000313" key="2">
    <source>
        <dbReference type="Proteomes" id="UP000000739"/>
    </source>
</evidence>
<dbReference type="Proteomes" id="UP000000739">
    <property type="component" value="Chromosome"/>
</dbReference>
<name>B8FNL0_DESAL</name>
<reference evidence="1 2" key="1">
    <citation type="journal article" date="2012" name="Environ. Microbiol.">
        <title>The genome sequence of Desulfatibacillum alkenivorans AK-01: a blueprint for anaerobic alkane oxidation.</title>
        <authorList>
            <person name="Callaghan A.V."/>
            <person name="Morris B.E."/>
            <person name="Pereira I.A."/>
            <person name="McInerney M.J."/>
            <person name="Austin R.N."/>
            <person name="Groves J.T."/>
            <person name="Kukor J.J."/>
            <person name="Suflita J.M."/>
            <person name="Young L.Y."/>
            <person name="Zylstra G.J."/>
            <person name="Wawrik B."/>
        </authorList>
    </citation>
    <scope>NUCLEOTIDE SEQUENCE [LARGE SCALE GENOMIC DNA]</scope>
    <source>
        <strain evidence="1 2">AK-01</strain>
    </source>
</reference>
<dbReference type="AlphaFoldDB" id="B8FNL0"/>
<evidence type="ECO:0000313" key="1">
    <source>
        <dbReference type="EMBL" id="ACL06291.1"/>
    </source>
</evidence>
<organism evidence="1 2">
    <name type="scientific">Desulfatibacillum aliphaticivorans</name>
    <dbReference type="NCBI Taxonomy" id="218208"/>
    <lineage>
        <taxon>Bacteria</taxon>
        <taxon>Pseudomonadati</taxon>
        <taxon>Thermodesulfobacteriota</taxon>
        <taxon>Desulfobacteria</taxon>
        <taxon>Desulfobacterales</taxon>
        <taxon>Desulfatibacillaceae</taxon>
        <taxon>Desulfatibacillum</taxon>
    </lineage>
</organism>
<accession>B8FNL0</accession>
<protein>
    <submittedName>
        <fullName evidence="1">Uncharacterized protein</fullName>
    </submittedName>
</protein>
<proteinExistence type="predicted"/>
<keyword evidence="2" id="KW-1185">Reference proteome</keyword>
<sequence>MTEQEAIKKAEEINKAAEKLVCPIHKGIRPDLDLCLGVHCAWFVRARAWKTSRKDSWEASEFARCAVVDIAINTDNLCECVWNK</sequence>
<dbReference type="KEGG" id="dal:Dalk_4613"/>